<protein>
    <submittedName>
        <fullName evidence="4">Septin and tuftelin-interacting protein 1 like protein 1</fullName>
    </submittedName>
</protein>
<dbReference type="EMBL" id="PKMF04000278">
    <property type="protein sequence ID" value="KAK7839680.1"/>
    <property type="molecule type" value="Genomic_DNA"/>
</dbReference>
<dbReference type="PROSITE" id="PS50174">
    <property type="entry name" value="G_PATCH"/>
    <property type="match status" value="1"/>
</dbReference>
<evidence type="ECO:0000256" key="2">
    <source>
        <dbReference type="SAM" id="MobiDB-lite"/>
    </source>
</evidence>
<evidence type="ECO:0000259" key="3">
    <source>
        <dbReference type="PROSITE" id="PS50174"/>
    </source>
</evidence>
<dbReference type="AlphaFoldDB" id="A0AAW0KL56"/>
<dbReference type="PANTHER" id="PTHR23329:SF1">
    <property type="entry name" value="TUFTELIN-INTERACTING PROTEIN 11"/>
    <property type="match status" value="1"/>
</dbReference>
<reference evidence="4 5" key="1">
    <citation type="journal article" date="2018" name="Sci. Data">
        <title>The draft genome sequence of cork oak.</title>
        <authorList>
            <person name="Ramos A.M."/>
            <person name="Usie A."/>
            <person name="Barbosa P."/>
            <person name="Barros P.M."/>
            <person name="Capote T."/>
            <person name="Chaves I."/>
            <person name="Simoes F."/>
            <person name="Abreu I."/>
            <person name="Carrasquinho I."/>
            <person name="Faro C."/>
            <person name="Guimaraes J.B."/>
            <person name="Mendonca D."/>
            <person name="Nobrega F."/>
            <person name="Rodrigues L."/>
            <person name="Saibo N.J.M."/>
            <person name="Varela M.C."/>
            <person name="Egas C."/>
            <person name="Matos J."/>
            <person name="Miguel C.M."/>
            <person name="Oliveira M.M."/>
            <person name="Ricardo C.P."/>
            <person name="Goncalves S."/>
        </authorList>
    </citation>
    <scope>NUCLEOTIDE SEQUENCE [LARGE SCALE GENOMIC DNA]</scope>
    <source>
        <strain evidence="5">cv. HL8</strain>
    </source>
</reference>
<feature type="region of interest" description="Disordered" evidence="2">
    <location>
        <begin position="147"/>
        <end position="169"/>
    </location>
</feature>
<dbReference type="Pfam" id="PF01585">
    <property type="entry name" value="G-patch"/>
    <property type="match status" value="1"/>
</dbReference>
<dbReference type="InterPro" id="IPR022783">
    <property type="entry name" value="GCFC_dom"/>
</dbReference>
<accession>A0AAW0KL56</accession>
<dbReference type="InterPro" id="IPR000467">
    <property type="entry name" value="G_patch_dom"/>
</dbReference>
<evidence type="ECO:0000256" key="1">
    <source>
        <dbReference type="ARBA" id="ARBA00010900"/>
    </source>
</evidence>
<dbReference type="InterPro" id="IPR045211">
    <property type="entry name" value="TFP11/STIP/Ntr1"/>
</dbReference>
<dbReference type="GO" id="GO:0000390">
    <property type="term" value="P:spliceosomal complex disassembly"/>
    <property type="evidence" value="ECO:0007669"/>
    <property type="project" value="InterPro"/>
</dbReference>
<organism evidence="4 5">
    <name type="scientific">Quercus suber</name>
    <name type="common">Cork oak</name>
    <dbReference type="NCBI Taxonomy" id="58331"/>
    <lineage>
        <taxon>Eukaryota</taxon>
        <taxon>Viridiplantae</taxon>
        <taxon>Streptophyta</taxon>
        <taxon>Embryophyta</taxon>
        <taxon>Tracheophyta</taxon>
        <taxon>Spermatophyta</taxon>
        <taxon>Magnoliopsida</taxon>
        <taxon>eudicotyledons</taxon>
        <taxon>Gunneridae</taxon>
        <taxon>Pentapetalae</taxon>
        <taxon>rosids</taxon>
        <taxon>fabids</taxon>
        <taxon>Fagales</taxon>
        <taxon>Fagaceae</taxon>
        <taxon>Quercus</taxon>
    </lineage>
</organism>
<name>A0AAW0KL56_QUESU</name>
<dbReference type="GO" id="GO:0003676">
    <property type="term" value="F:nucleic acid binding"/>
    <property type="evidence" value="ECO:0007669"/>
    <property type="project" value="InterPro"/>
</dbReference>
<comment type="caution">
    <text evidence="4">The sequence shown here is derived from an EMBL/GenBank/DDBJ whole genome shotgun (WGS) entry which is preliminary data.</text>
</comment>
<sequence length="667" mass="76703">MELIEKFAQWIDDYDDDYSFGVSKRCRLDGDIYKKAKPMNFISTGTQKIDNNGGFAGLGFTEEEEEDFLPTAFGKMIKEGALKRMREKEKSKGKRTRDDGGGFGFASVGGEFEKHTKGIGMKLLQKMGYKGGGLGKNAQGIVTPIEPKLRPKNMGMGFNDFNETEDKKKKKKKGLMGSECVGVERVKEKRLWSTKKKKVEDEEEKFVTEAERQLYSMVEILNVLDQLEEDNSTGELTLDSLAELFIQLKSRFAEDYKLCNLSVIACSYALPLFIRVFQGWDPLQNPFHGFEIVSLWKSLLLSDQEFTATPYSQLISQVLLPAVRLSVNNTWQAREPEPMLRFLDSWQKLLLPSVLHYILDYIVMPKLNSAVGCWEPLRETVPIHLWVHPWLQYLGHKLEGIFETIRFKLSQVLVAWHPSDASAYTILSPWKAVFDSASWEDLMSRFIVPKLQLILQEFQLNPANQKLDEFHWVMKWASDIPSHLMVVMMVRFFFSKWQQVLYHWLQASPDFAEITNWYLGWKELLPKELLANESIRYQLNRGLEMMNQAVEGLEVVQPGLEENIGYFRVPEQRQFEAQQKAVIQQAAVSFSMDDMSVKEVIEAHAQQHGLLFNPKPGRRHDGHQIYAFGNLSVIIDALNQKVYAQTEEGWSLVSLQDVVDKHHSSLS</sequence>
<dbReference type="SMART" id="SM00443">
    <property type="entry name" value="G_patch"/>
    <property type="match status" value="1"/>
</dbReference>
<dbReference type="Proteomes" id="UP000237347">
    <property type="component" value="Unassembled WGS sequence"/>
</dbReference>
<comment type="similarity">
    <text evidence="1">Belongs to the TFP11/STIP family.</text>
</comment>
<feature type="domain" description="G-patch" evidence="3">
    <location>
        <begin position="116"/>
        <end position="161"/>
    </location>
</feature>
<keyword evidence="5" id="KW-1185">Reference proteome</keyword>
<gene>
    <name evidence="4" type="primary">STIPL1_0</name>
    <name evidence="4" type="ORF">CFP56_017636</name>
</gene>
<evidence type="ECO:0000313" key="5">
    <source>
        <dbReference type="Proteomes" id="UP000237347"/>
    </source>
</evidence>
<evidence type="ECO:0000313" key="4">
    <source>
        <dbReference type="EMBL" id="KAK7839680.1"/>
    </source>
</evidence>
<dbReference type="GO" id="GO:0071008">
    <property type="term" value="C:U2-type post-mRNA release spliceosomal complex"/>
    <property type="evidence" value="ECO:0007669"/>
    <property type="project" value="TreeGrafter"/>
</dbReference>
<dbReference type="PANTHER" id="PTHR23329">
    <property type="entry name" value="TUFTELIN-INTERACTING PROTEIN 11-RELATED"/>
    <property type="match status" value="1"/>
</dbReference>
<proteinExistence type="inferred from homology"/>
<dbReference type="Pfam" id="PF07842">
    <property type="entry name" value="GCFC"/>
    <property type="match status" value="1"/>
</dbReference>